<feature type="compositionally biased region" description="Low complexity" evidence="1">
    <location>
        <begin position="627"/>
        <end position="644"/>
    </location>
</feature>
<sequence>MRPLLLSLVAFAQFAFGQTVYVLRDDYTAGSSAGSFADNFDFFTDNDPTNGYVNYISQAAAVDSGLLSTLPDGSIYMGVDTTNVATGRGRNSIRIESKKLYNHGLFILGLAHMPGGQCATWPAFWLKGPVAQSYSELDVIEGINLDSTSVLSLKTSQACSIGQQPMTGTLQTTDCNINTGGLVGCSINSTSPSTYGTGFNQQGGGVYATEWTSDAVTIWYFARNSIPSDVLTGTPQPALWGPPLAKFVPSCRLDDSFVDQNIVMNIDFCGDYAADPYWYNQYPSCTAQATSCNAFVRDNPGAFVDTYWQINQLKVYQQSTASTTSSFTTTGSTSSTSSPSPLPASTTSGCSSSSSTTSHSEASTTSGFTATQSVTGTTSASTGIFVFTPGLPNPPSSSFQPVDDSTTTSSSPAGDISTTSAISSTAGPIMATTSSTTSLEDQPLPTFSLATTTITCPAGWPITTPFVVTKPVQPQPTGHGVIVTIDHGHEVTISTDRSGKTITITGPVDTPTETVVVPVTVLPLPLAGAHPHGPPGAPSGTLVTKTGSPSGLELSYGNGAGGGAPTQAANAPHNFPSASEAATPVSNISPGDAGGSGHPADGGSAGNNDDSNNDHLNGATGGGDSFGPGSNNGDSSDNVDSNGYGNQGVAGPSPSTWIASYTGAAATVVASSTLFLFLAIMSFIFLELSVV</sequence>
<keyword evidence="2" id="KW-0812">Transmembrane</keyword>
<comment type="caution">
    <text evidence="5">The sequence shown here is derived from an EMBL/GenBank/DDBJ whole genome shotgun (WGS) entry which is preliminary data.</text>
</comment>
<evidence type="ECO:0000256" key="3">
    <source>
        <dbReference type="SAM" id="SignalP"/>
    </source>
</evidence>
<dbReference type="Pfam" id="PF26113">
    <property type="entry name" value="GH16_XgeA"/>
    <property type="match status" value="1"/>
</dbReference>
<gene>
    <name evidence="5" type="ORF">A1O9_08461</name>
</gene>
<evidence type="ECO:0000313" key="5">
    <source>
        <dbReference type="EMBL" id="KEF55711.1"/>
    </source>
</evidence>
<dbReference type="Proteomes" id="UP000027920">
    <property type="component" value="Unassembled WGS sequence"/>
</dbReference>
<protein>
    <recommendedName>
        <fullName evidence="4">GH16 domain-containing protein</fullName>
    </recommendedName>
</protein>
<dbReference type="GO" id="GO:0004553">
    <property type="term" value="F:hydrolase activity, hydrolyzing O-glycosyl compounds"/>
    <property type="evidence" value="ECO:0007669"/>
    <property type="project" value="InterPro"/>
</dbReference>
<keyword evidence="3" id="KW-0732">Signal</keyword>
<dbReference type="PROSITE" id="PS51762">
    <property type="entry name" value="GH16_2"/>
    <property type="match status" value="1"/>
</dbReference>
<dbReference type="OrthoDB" id="192832at2759"/>
<evidence type="ECO:0000256" key="2">
    <source>
        <dbReference type="SAM" id="Phobius"/>
    </source>
</evidence>
<feature type="compositionally biased region" description="Low complexity" evidence="1">
    <location>
        <begin position="324"/>
        <end position="366"/>
    </location>
</feature>
<dbReference type="SUPFAM" id="SSF49899">
    <property type="entry name" value="Concanavalin A-like lectins/glucanases"/>
    <property type="match status" value="1"/>
</dbReference>
<dbReference type="VEuPathDB" id="FungiDB:A1O9_08461"/>
<dbReference type="EMBL" id="AMGV01000007">
    <property type="protein sequence ID" value="KEF55711.1"/>
    <property type="molecule type" value="Genomic_DNA"/>
</dbReference>
<reference evidence="5 6" key="1">
    <citation type="submission" date="2013-03" db="EMBL/GenBank/DDBJ databases">
        <title>The Genome Sequence of Exophiala aquamarina CBS 119918.</title>
        <authorList>
            <consortium name="The Broad Institute Genomics Platform"/>
            <person name="Cuomo C."/>
            <person name="de Hoog S."/>
            <person name="Gorbushina A."/>
            <person name="Walker B."/>
            <person name="Young S.K."/>
            <person name="Zeng Q."/>
            <person name="Gargeya S."/>
            <person name="Fitzgerald M."/>
            <person name="Haas B."/>
            <person name="Abouelleil A."/>
            <person name="Allen A.W."/>
            <person name="Alvarado L."/>
            <person name="Arachchi H.M."/>
            <person name="Berlin A.M."/>
            <person name="Chapman S.B."/>
            <person name="Gainer-Dewar J."/>
            <person name="Goldberg J."/>
            <person name="Griggs A."/>
            <person name="Gujja S."/>
            <person name="Hansen M."/>
            <person name="Howarth C."/>
            <person name="Imamovic A."/>
            <person name="Ireland A."/>
            <person name="Larimer J."/>
            <person name="McCowan C."/>
            <person name="Murphy C."/>
            <person name="Pearson M."/>
            <person name="Poon T.W."/>
            <person name="Priest M."/>
            <person name="Roberts A."/>
            <person name="Saif S."/>
            <person name="Shea T."/>
            <person name="Sisk P."/>
            <person name="Sykes S."/>
            <person name="Wortman J."/>
            <person name="Nusbaum C."/>
            <person name="Birren B."/>
        </authorList>
    </citation>
    <scope>NUCLEOTIDE SEQUENCE [LARGE SCALE GENOMIC DNA]</scope>
    <source>
        <strain evidence="5 6">CBS 119918</strain>
    </source>
</reference>
<dbReference type="GO" id="GO:0005975">
    <property type="term" value="P:carbohydrate metabolic process"/>
    <property type="evidence" value="ECO:0007669"/>
    <property type="project" value="InterPro"/>
</dbReference>
<keyword evidence="2" id="KW-0472">Membrane</keyword>
<proteinExistence type="predicted"/>
<dbReference type="HOGENOM" id="CLU_010387_0_0_1"/>
<dbReference type="AlphaFoldDB" id="A0A072P7A2"/>
<evidence type="ECO:0000256" key="1">
    <source>
        <dbReference type="SAM" id="MobiDB-lite"/>
    </source>
</evidence>
<evidence type="ECO:0000259" key="4">
    <source>
        <dbReference type="PROSITE" id="PS51762"/>
    </source>
</evidence>
<dbReference type="Gene3D" id="2.60.120.200">
    <property type="match status" value="1"/>
</dbReference>
<dbReference type="GeneID" id="25283374"/>
<feature type="compositionally biased region" description="Polar residues" evidence="1">
    <location>
        <begin position="431"/>
        <end position="440"/>
    </location>
</feature>
<feature type="chain" id="PRO_5001683231" description="GH16 domain-containing protein" evidence="3">
    <location>
        <begin position="18"/>
        <end position="691"/>
    </location>
</feature>
<feature type="domain" description="GH16" evidence="4">
    <location>
        <begin position="25"/>
        <end position="277"/>
    </location>
</feature>
<evidence type="ECO:0000313" key="6">
    <source>
        <dbReference type="Proteomes" id="UP000027920"/>
    </source>
</evidence>
<dbReference type="InterPro" id="IPR000757">
    <property type="entry name" value="Beta-glucanase-like"/>
</dbReference>
<feature type="compositionally biased region" description="Polar residues" evidence="1">
    <location>
        <begin position="367"/>
        <end position="382"/>
    </location>
</feature>
<feature type="compositionally biased region" description="Low complexity" evidence="1">
    <location>
        <begin position="405"/>
        <end position="426"/>
    </location>
</feature>
<dbReference type="RefSeq" id="XP_013258301.1">
    <property type="nucleotide sequence ID" value="XM_013402847.1"/>
</dbReference>
<dbReference type="CDD" id="cd02181">
    <property type="entry name" value="GH16_fungal_Lam16A_glucanase"/>
    <property type="match status" value="1"/>
</dbReference>
<name>A0A072P7A2_9EURO</name>
<feature type="transmembrane region" description="Helical" evidence="2">
    <location>
        <begin position="661"/>
        <end position="686"/>
    </location>
</feature>
<feature type="region of interest" description="Disordered" evidence="1">
    <location>
        <begin position="528"/>
        <end position="648"/>
    </location>
</feature>
<feature type="region of interest" description="Disordered" evidence="1">
    <location>
        <begin position="324"/>
        <end position="442"/>
    </location>
</feature>
<accession>A0A072P7A2</accession>
<feature type="signal peptide" evidence="3">
    <location>
        <begin position="1"/>
        <end position="17"/>
    </location>
</feature>
<keyword evidence="2" id="KW-1133">Transmembrane helix</keyword>
<organism evidence="5 6">
    <name type="scientific">Exophiala aquamarina CBS 119918</name>
    <dbReference type="NCBI Taxonomy" id="1182545"/>
    <lineage>
        <taxon>Eukaryota</taxon>
        <taxon>Fungi</taxon>
        <taxon>Dikarya</taxon>
        <taxon>Ascomycota</taxon>
        <taxon>Pezizomycotina</taxon>
        <taxon>Eurotiomycetes</taxon>
        <taxon>Chaetothyriomycetidae</taxon>
        <taxon>Chaetothyriales</taxon>
        <taxon>Herpotrichiellaceae</taxon>
        <taxon>Exophiala</taxon>
    </lineage>
</organism>
<keyword evidence="6" id="KW-1185">Reference proteome</keyword>
<dbReference type="InterPro" id="IPR013320">
    <property type="entry name" value="ConA-like_dom_sf"/>
</dbReference>
<dbReference type="STRING" id="1182545.A0A072P7A2"/>